<dbReference type="Pfam" id="PF00251">
    <property type="entry name" value="Glyco_hydro_32N"/>
    <property type="match status" value="1"/>
</dbReference>
<dbReference type="InterPro" id="IPR006232">
    <property type="entry name" value="Suc6P_hydrolase"/>
</dbReference>
<dbReference type="SUPFAM" id="SSF49899">
    <property type="entry name" value="Concanavalin A-like lectins/glucanases"/>
    <property type="match status" value="1"/>
</dbReference>
<evidence type="ECO:0000313" key="12">
    <source>
        <dbReference type="EMBL" id="GAA0493014.1"/>
    </source>
</evidence>
<evidence type="ECO:0000256" key="5">
    <source>
        <dbReference type="ARBA" id="ARBA00022801"/>
    </source>
</evidence>
<dbReference type="SMART" id="SM00640">
    <property type="entry name" value="Glyco_32"/>
    <property type="match status" value="1"/>
</dbReference>
<dbReference type="InterPro" id="IPR018053">
    <property type="entry name" value="Glyco_hydro_32_AS"/>
</dbReference>
<gene>
    <name evidence="12" type="primary">sacA</name>
    <name evidence="12" type="ORF">GCM10008986_19300</name>
</gene>
<accession>A0ABN1B9I1</accession>
<name>A0ABN1B9I1_9BACI</name>
<comment type="subcellular location">
    <subcellularLocation>
        <location evidence="9">Cytoplasm</location>
    </subcellularLocation>
</comment>
<comment type="function">
    <text evidence="9">Enables the bacterium to metabolize sucrose as a sole carbon source.</text>
</comment>
<comment type="catalytic activity">
    <reaction evidence="8">
        <text>Hydrolysis of terminal non-reducing beta-D-fructofuranoside residues in beta-D-fructofuranosides.</text>
        <dbReference type="EC" id="3.2.1.26"/>
    </reaction>
</comment>
<feature type="domain" description="Glycosyl hydrolase family 32 C-terminal" evidence="11">
    <location>
        <begin position="341"/>
        <end position="474"/>
    </location>
</feature>
<dbReference type="InterPro" id="IPR051214">
    <property type="entry name" value="GH32_Enzymes"/>
</dbReference>
<evidence type="ECO:0000256" key="1">
    <source>
        <dbReference type="ARBA" id="ARBA00004914"/>
    </source>
</evidence>
<proteinExistence type="inferred from homology"/>
<organism evidence="12 13">
    <name type="scientific">Salinibacillus aidingensis</name>
    <dbReference type="NCBI Taxonomy" id="237684"/>
    <lineage>
        <taxon>Bacteria</taxon>
        <taxon>Bacillati</taxon>
        <taxon>Bacillota</taxon>
        <taxon>Bacilli</taxon>
        <taxon>Bacillales</taxon>
        <taxon>Bacillaceae</taxon>
        <taxon>Salinibacillus</taxon>
    </lineage>
</organism>
<keyword evidence="13" id="KW-1185">Reference proteome</keyword>
<dbReference type="InterPro" id="IPR013320">
    <property type="entry name" value="ConA-like_dom_sf"/>
</dbReference>
<dbReference type="InterPro" id="IPR013189">
    <property type="entry name" value="Glyco_hydro_32_C"/>
</dbReference>
<evidence type="ECO:0000256" key="4">
    <source>
        <dbReference type="ARBA" id="ARBA00019623"/>
    </source>
</evidence>
<dbReference type="InterPro" id="IPR013148">
    <property type="entry name" value="Glyco_hydro_32_N"/>
</dbReference>
<dbReference type="InterPro" id="IPR001362">
    <property type="entry name" value="Glyco_hydro_32"/>
</dbReference>
<dbReference type="PROSITE" id="PS00609">
    <property type="entry name" value="GLYCOSYL_HYDROL_F32"/>
    <property type="match status" value="1"/>
</dbReference>
<feature type="domain" description="Glycosyl hydrolase family 32 N-terminal" evidence="10">
    <location>
        <begin position="33"/>
        <end position="338"/>
    </location>
</feature>
<dbReference type="InterPro" id="IPR023296">
    <property type="entry name" value="Glyco_hydro_beta-prop_sf"/>
</dbReference>
<evidence type="ECO:0000256" key="9">
    <source>
        <dbReference type="RuleBase" id="RU365015"/>
    </source>
</evidence>
<dbReference type="Gene3D" id="2.60.120.560">
    <property type="entry name" value="Exo-inulinase, domain 1"/>
    <property type="match status" value="1"/>
</dbReference>
<dbReference type="CDD" id="cd18623">
    <property type="entry name" value="GH32_ScrB-like"/>
    <property type="match status" value="1"/>
</dbReference>
<dbReference type="EMBL" id="BAAADO010000003">
    <property type="protein sequence ID" value="GAA0493014.1"/>
    <property type="molecule type" value="Genomic_DNA"/>
</dbReference>
<dbReference type="GO" id="GO:0016787">
    <property type="term" value="F:hydrolase activity"/>
    <property type="evidence" value="ECO:0007669"/>
    <property type="project" value="UniProtKB-KW"/>
</dbReference>
<keyword evidence="9" id="KW-0119">Carbohydrate metabolism</keyword>
<evidence type="ECO:0000256" key="6">
    <source>
        <dbReference type="ARBA" id="ARBA00023295"/>
    </source>
</evidence>
<dbReference type="Pfam" id="PF08244">
    <property type="entry name" value="Glyco_hydro_32C"/>
    <property type="match status" value="1"/>
</dbReference>
<keyword evidence="6 8" id="KW-0326">Glycosidase</keyword>
<evidence type="ECO:0000256" key="3">
    <source>
        <dbReference type="ARBA" id="ARBA00012758"/>
    </source>
</evidence>
<dbReference type="RefSeq" id="WP_343840133.1">
    <property type="nucleotide sequence ID" value="NZ_BAAADO010000003.1"/>
</dbReference>
<dbReference type="NCBIfam" id="TIGR01322">
    <property type="entry name" value="scrB_fam"/>
    <property type="match status" value="1"/>
</dbReference>
<keyword evidence="5 8" id="KW-0378">Hydrolase</keyword>
<dbReference type="Gene3D" id="2.115.10.20">
    <property type="entry name" value="Glycosyl hydrolase domain, family 43"/>
    <property type="match status" value="1"/>
</dbReference>
<dbReference type="PANTHER" id="PTHR43101">
    <property type="entry name" value="BETA-FRUCTOSIDASE"/>
    <property type="match status" value="1"/>
</dbReference>
<evidence type="ECO:0000313" key="13">
    <source>
        <dbReference type="Proteomes" id="UP001500880"/>
    </source>
</evidence>
<evidence type="ECO:0000259" key="11">
    <source>
        <dbReference type="Pfam" id="PF08244"/>
    </source>
</evidence>
<dbReference type="PANTHER" id="PTHR43101:SF1">
    <property type="entry name" value="BETA-FRUCTOSIDASE"/>
    <property type="match status" value="1"/>
</dbReference>
<comment type="caution">
    <text evidence="12">The sequence shown here is derived from an EMBL/GenBank/DDBJ whole genome shotgun (WGS) entry which is preliminary data.</text>
</comment>
<keyword evidence="9" id="KW-0963">Cytoplasm</keyword>
<sequence>MHQELNNLKRKAHEHAEAYKHVVADDPYRLHYHLMPPVGLLNDPNGFIYFKGKYHIFYQWNPFETAHGAKFWGHYISEDLVHWDKAPAALAPDQWYDKNGCYSGSAVVSDGELYLFYTGNVKDEAGNRESYQCLATSHDGIHFEKKGPVIHVPPGYTAHFRDPKVFRHENKWYMVIGAQTEAEEGVVVLYSSEDLLNWSFLGPITGSRQNQLGDFGYMWECPDLFPLGDKDVLIVSPQGLAPQGFKYQNVFQTGYFAGEVDYQNVRYQHGDFTELDKGFDFYAPQTTLASDGRRLLFGWMGNSEEGDARQPTHEHEWIHALTLPRELEWKDGRLYQKPVRELKHLRKDNIERKDVTFESANPVSFDGINGNVFELEVSIIDWNARSFSIKIGKAVKIRYDTMEGILSLEREGFTPDKEMESRKCYLENLHHLQIYKDTSSVEVFVNHGEEVFTARIFDEPDAQSLVFQSDGQLTASLNKWNLERITEF</sequence>
<evidence type="ECO:0000256" key="2">
    <source>
        <dbReference type="ARBA" id="ARBA00009902"/>
    </source>
</evidence>
<protein>
    <recommendedName>
        <fullName evidence="4 8">Sucrose-6-phosphate hydrolase</fullName>
        <ecNumber evidence="3 8">3.2.1.26</ecNumber>
    </recommendedName>
    <alternativeName>
        <fullName evidence="7 9">Invertase</fullName>
    </alternativeName>
</protein>
<reference evidence="12 13" key="1">
    <citation type="journal article" date="2019" name="Int. J. Syst. Evol. Microbiol.">
        <title>The Global Catalogue of Microorganisms (GCM) 10K type strain sequencing project: providing services to taxonomists for standard genome sequencing and annotation.</title>
        <authorList>
            <consortium name="The Broad Institute Genomics Platform"/>
            <consortium name="The Broad Institute Genome Sequencing Center for Infectious Disease"/>
            <person name="Wu L."/>
            <person name="Ma J."/>
        </authorList>
    </citation>
    <scope>NUCLEOTIDE SEQUENCE [LARGE SCALE GENOMIC DNA]</scope>
    <source>
        <strain evidence="12 13">JCM 12389</strain>
    </source>
</reference>
<dbReference type="Proteomes" id="UP001500880">
    <property type="component" value="Unassembled WGS sequence"/>
</dbReference>
<evidence type="ECO:0000256" key="7">
    <source>
        <dbReference type="ARBA" id="ARBA00033367"/>
    </source>
</evidence>
<evidence type="ECO:0000259" key="10">
    <source>
        <dbReference type="Pfam" id="PF00251"/>
    </source>
</evidence>
<evidence type="ECO:0000256" key="8">
    <source>
        <dbReference type="RuleBase" id="RU362110"/>
    </source>
</evidence>
<dbReference type="SUPFAM" id="SSF75005">
    <property type="entry name" value="Arabinanase/levansucrase/invertase"/>
    <property type="match status" value="1"/>
</dbReference>
<comment type="similarity">
    <text evidence="2 8">Belongs to the glycosyl hydrolase 32 family.</text>
</comment>
<dbReference type="EC" id="3.2.1.26" evidence="3 8"/>
<comment type="pathway">
    <text evidence="1 9">Glycan biosynthesis; sucrose metabolism.</text>
</comment>